<organism evidence="1 2">
    <name type="scientific">Diaporthe ampelina</name>
    <dbReference type="NCBI Taxonomy" id="1214573"/>
    <lineage>
        <taxon>Eukaryota</taxon>
        <taxon>Fungi</taxon>
        <taxon>Dikarya</taxon>
        <taxon>Ascomycota</taxon>
        <taxon>Pezizomycotina</taxon>
        <taxon>Sordariomycetes</taxon>
        <taxon>Sordariomycetidae</taxon>
        <taxon>Diaporthales</taxon>
        <taxon>Diaporthaceae</taxon>
        <taxon>Diaporthe</taxon>
    </lineage>
</organism>
<accession>A0A0G2I766</accession>
<dbReference type="OrthoDB" id="329835at2759"/>
<sequence>MASRNSFGQLGLSILGVSSQYPPYGLKPDAIDILAKRYHAESPSMKKVCAINQFTGIDTRSSIGNPDHPVVNHPDPPSIAQLHEVFMNDGVPLAVSAARKAIAEASIDLDQIVSILPTPTPEPQCTRYTCRLDNMYGQW</sequence>
<dbReference type="Gene3D" id="3.40.47.10">
    <property type="match status" value="1"/>
</dbReference>
<proteinExistence type="predicted"/>
<reference evidence="1 2" key="1">
    <citation type="submission" date="2015-05" db="EMBL/GenBank/DDBJ databases">
        <title>Distinctive expansion of gene families associated with plant cell wall degradation and secondary metabolism in the genomes of grapevine trunk pathogens.</title>
        <authorList>
            <person name="Lawrence D.P."/>
            <person name="Travadon R."/>
            <person name="Rolshausen P.E."/>
            <person name="Baumgartner K."/>
        </authorList>
    </citation>
    <scope>NUCLEOTIDE SEQUENCE [LARGE SCALE GENOMIC DNA]</scope>
    <source>
        <strain evidence="1">DA912</strain>
    </source>
</reference>
<evidence type="ECO:0000313" key="1">
    <source>
        <dbReference type="EMBL" id="KKY35680.1"/>
    </source>
</evidence>
<comment type="caution">
    <text evidence="1">The sequence shown here is derived from an EMBL/GenBank/DDBJ whole genome shotgun (WGS) entry which is preliminary data.</text>
</comment>
<dbReference type="SUPFAM" id="SSF53901">
    <property type="entry name" value="Thiolase-like"/>
    <property type="match status" value="1"/>
</dbReference>
<dbReference type="EMBL" id="LCUC01000147">
    <property type="protein sequence ID" value="KKY35680.1"/>
    <property type="molecule type" value="Genomic_DNA"/>
</dbReference>
<reference evidence="1 2" key="2">
    <citation type="submission" date="2015-05" db="EMBL/GenBank/DDBJ databases">
        <authorList>
            <person name="Morales-Cruz A."/>
            <person name="Amrine K.C."/>
            <person name="Cantu D."/>
        </authorList>
    </citation>
    <scope>NUCLEOTIDE SEQUENCE [LARGE SCALE GENOMIC DNA]</scope>
    <source>
        <strain evidence="1">DA912</strain>
    </source>
</reference>
<keyword evidence="2" id="KW-1185">Reference proteome</keyword>
<dbReference type="Proteomes" id="UP000034680">
    <property type="component" value="Unassembled WGS sequence"/>
</dbReference>
<dbReference type="AlphaFoldDB" id="A0A0G2I766"/>
<gene>
    <name evidence="1" type="ORF">UCDDA912_g04288</name>
</gene>
<name>A0A0G2I766_9PEZI</name>
<evidence type="ECO:0000313" key="2">
    <source>
        <dbReference type="Proteomes" id="UP000034680"/>
    </source>
</evidence>
<protein>
    <submittedName>
        <fullName evidence="1">Putative chalcone and stilbene synthase domain-containing protein</fullName>
    </submittedName>
</protein>
<dbReference type="STRING" id="1214573.A0A0G2I766"/>
<dbReference type="InterPro" id="IPR016039">
    <property type="entry name" value="Thiolase-like"/>
</dbReference>
<dbReference type="GO" id="GO:0016746">
    <property type="term" value="F:acyltransferase activity"/>
    <property type="evidence" value="ECO:0007669"/>
    <property type="project" value="InterPro"/>
</dbReference>